<accession>A0AAV8TUW9</accession>
<name>A0AAV8TUW9_9ROSI</name>
<evidence type="ECO:0000313" key="2">
    <source>
        <dbReference type="EMBL" id="KAJ8770751.1"/>
    </source>
</evidence>
<keyword evidence="3" id="KW-1185">Reference proteome</keyword>
<feature type="compositionally biased region" description="Polar residues" evidence="1">
    <location>
        <begin position="104"/>
        <end position="116"/>
    </location>
</feature>
<evidence type="ECO:0000313" key="3">
    <source>
        <dbReference type="Proteomes" id="UP001159364"/>
    </source>
</evidence>
<gene>
    <name evidence="2" type="ORF">K2173_021398</name>
</gene>
<dbReference type="EMBL" id="JAIWQS010000003">
    <property type="protein sequence ID" value="KAJ8770751.1"/>
    <property type="molecule type" value="Genomic_DNA"/>
</dbReference>
<feature type="region of interest" description="Disordered" evidence="1">
    <location>
        <begin position="104"/>
        <end position="123"/>
    </location>
</feature>
<reference evidence="2 3" key="1">
    <citation type="submission" date="2021-09" db="EMBL/GenBank/DDBJ databases">
        <title>Genomic insights and catalytic innovation underlie evolution of tropane alkaloids biosynthesis.</title>
        <authorList>
            <person name="Wang Y.-J."/>
            <person name="Tian T."/>
            <person name="Huang J.-P."/>
            <person name="Huang S.-X."/>
        </authorList>
    </citation>
    <scope>NUCLEOTIDE SEQUENCE [LARGE SCALE GENOMIC DNA]</scope>
    <source>
        <strain evidence="2">KIB-2018</strain>
        <tissue evidence="2">Leaf</tissue>
    </source>
</reference>
<proteinExistence type="predicted"/>
<sequence>MIGAAIRFFSTNPKPKMKQIELRTPPEQTQTITRTIFDVVKEHGPISVSDIWEKVQEVGLRGLKGKRHMKIVMRWMRERQKIKLICNHIGPHKQFMYTTWFSKSSVKPPSDASNLPPQRPKIP</sequence>
<dbReference type="Proteomes" id="UP001159364">
    <property type="component" value="Linkage Group LG03"/>
</dbReference>
<protein>
    <submittedName>
        <fullName evidence="2">Uncharacterized protein</fullName>
    </submittedName>
</protein>
<dbReference type="PANTHER" id="PTHR35110">
    <property type="entry name" value="EXPRESSED PROTEIN"/>
    <property type="match status" value="1"/>
</dbReference>
<comment type="caution">
    <text evidence="2">The sequence shown here is derived from an EMBL/GenBank/DDBJ whole genome shotgun (WGS) entry which is preliminary data.</text>
</comment>
<dbReference type="PANTHER" id="PTHR35110:SF3">
    <property type="entry name" value="OS08G0360000 PROTEIN"/>
    <property type="match status" value="1"/>
</dbReference>
<organism evidence="2 3">
    <name type="scientific">Erythroxylum novogranatense</name>
    <dbReference type="NCBI Taxonomy" id="1862640"/>
    <lineage>
        <taxon>Eukaryota</taxon>
        <taxon>Viridiplantae</taxon>
        <taxon>Streptophyta</taxon>
        <taxon>Embryophyta</taxon>
        <taxon>Tracheophyta</taxon>
        <taxon>Spermatophyta</taxon>
        <taxon>Magnoliopsida</taxon>
        <taxon>eudicotyledons</taxon>
        <taxon>Gunneridae</taxon>
        <taxon>Pentapetalae</taxon>
        <taxon>rosids</taxon>
        <taxon>fabids</taxon>
        <taxon>Malpighiales</taxon>
        <taxon>Erythroxylaceae</taxon>
        <taxon>Erythroxylum</taxon>
    </lineage>
</organism>
<dbReference type="AlphaFoldDB" id="A0AAV8TUW9"/>
<evidence type="ECO:0000256" key="1">
    <source>
        <dbReference type="SAM" id="MobiDB-lite"/>
    </source>
</evidence>